<accession>A0A6C7E946</accession>
<feature type="domain" description="AB hydrolase-1" evidence="1">
    <location>
        <begin position="25"/>
        <end position="239"/>
    </location>
</feature>
<proteinExistence type="predicted"/>
<sequence length="264" mass="27913">MTIRNCELAYDDAGPDGPVPFVWGHGLSSSMASEDEFPLVDTSVLRSARRVVRYDARGHGRSGDLESSDDGRWDRLALDQVELIDALGLDRVAVGGASMGTATALHSAALLGDRLAGLVLVIPPTAWETRQEQARMYETMAAIVETKGVEPLIAGSASIAPPDPFVADTATFKARRAESLRATDPTRLAAVFRGATGADFPPEDAVAAIAVPTLILAWSGDPGHPVSTADRLADVMPNTEVSIASTMDELATWTSRVDGFLADL</sequence>
<dbReference type="Pfam" id="PF12697">
    <property type="entry name" value="Abhydrolase_6"/>
    <property type="match status" value="1"/>
</dbReference>
<dbReference type="InterPro" id="IPR000073">
    <property type="entry name" value="AB_hydrolase_1"/>
</dbReference>
<dbReference type="Proteomes" id="UP000011863">
    <property type="component" value="Chromosome"/>
</dbReference>
<dbReference type="EMBL" id="AP012057">
    <property type="protein sequence ID" value="BAN01665.1"/>
    <property type="molecule type" value="Genomic_DNA"/>
</dbReference>
<keyword evidence="3" id="KW-1185">Reference proteome</keyword>
<dbReference type="KEGG" id="aym:YM304_13510"/>
<dbReference type="GO" id="GO:0016787">
    <property type="term" value="F:hydrolase activity"/>
    <property type="evidence" value="ECO:0007669"/>
    <property type="project" value="UniProtKB-KW"/>
</dbReference>
<dbReference type="PANTHER" id="PTHR43433">
    <property type="entry name" value="HYDROLASE, ALPHA/BETA FOLD FAMILY PROTEIN"/>
    <property type="match status" value="1"/>
</dbReference>
<evidence type="ECO:0000313" key="2">
    <source>
        <dbReference type="EMBL" id="BAN01665.1"/>
    </source>
</evidence>
<keyword evidence="2" id="KW-0378">Hydrolase</keyword>
<evidence type="ECO:0000313" key="3">
    <source>
        <dbReference type="Proteomes" id="UP000011863"/>
    </source>
</evidence>
<protein>
    <submittedName>
        <fullName evidence="2">Putative hydrolase</fullName>
    </submittedName>
</protein>
<dbReference type="PANTHER" id="PTHR43433:SF5">
    <property type="entry name" value="AB HYDROLASE-1 DOMAIN-CONTAINING PROTEIN"/>
    <property type="match status" value="1"/>
</dbReference>
<dbReference type="InterPro" id="IPR029058">
    <property type="entry name" value="AB_hydrolase_fold"/>
</dbReference>
<dbReference type="InterPro" id="IPR050471">
    <property type="entry name" value="AB_hydrolase"/>
</dbReference>
<dbReference type="RefSeq" id="WP_015440912.1">
    <property type="nucleotide sequence ID" value="NC_020520.1"/>
</dbReference>
<reference evidence="2 3" key="1">
    <citation type="journal article" date="2013" name="Int. J. Syst. Evol. Microbiol.">
        <title>Ilumatobacter nonamiense sp. nov. and Ilumatobacter coccineum sp. nov., isolated from seashore sand.</title>
        <authorList>
            <person name="Matsumoto A."/>
            <person name="Kasai H."/>
            <person name="Matsuo Y."/>
            <person name="Shizuri Y."/>
            <person name="Ichikawa N."/>
            <person name="Fujita N."/>
            <person name="Omura S."/>
            <person name="Takahashi Y."/>
        </authorList>
    </citation>
    <scope>NUCLEOTIDE SEQUENCE [LARGE SCALE GENOMIC DNA]</scope>
    <source>
        <strain evidence="3">NBRC 103263 / KCTC 29153 / YM16-304</strain>
    </source>
</reference>
<organism evidence="2 3">
    <name type="scientific">Ilumatobacter coccineus (strain NBRC 103263 / KCTC 29153 / YM16-304)</name>
    <dbReference type="NCBI Taxonomy" id="1313172"/>
    <lineage>
        <taxon>Bacteria</taxon>
        <taxon>Bacillati</taxon>
        <taxon>Actinomycetota</taxon>
        <taxon>Acidimicrobiia</taxon>
        <taxon>Acidimicrobiales</taxon>
        <taxon>Ilumatobacteraceae</taxon>
        <taxon>Ilumatobacter</taxon>
    </lineage>
</organism>
<dbReference type="Gene3D" id="3.40.50.1820">
    <property type="entry name" value="alpha/beta hydrolase"/>
    <property type="match status" value="1"/>
</dbReference>
<name>A0A6C7E946_ILUCY</name>
<gene>
    <name evidence="2" type="ORF">YM304_13510</name>
</gene>
<evidence type="ECO:0000259" key="1">
    <source>
        <dbReference type="Pfam" id="PF12697"/>
    </source>
</evidence>
<dbReference type="SUPFAM" id="SSF53474">
    <property type="entry name" value="alpha/beta-Hydrolases"/>
    <property type="match status" value="1"/>
</dbReference>
<dbReference type="AlphaFoldDB" id="A0A6C7E946"/>